<evidence type="ECO:0000256" key="2">
    <source>
        <dbReference type="ARBA" id="ARBA00022722"/>
    </source>
</evidence>
<dbReference type="Proteomes" id="UP001362999">
    <property type="component" value="Unassembled WGS sequence"/>
</dbReference>
<dbReference type="GO" id="GO:0006139">
    <property type="term" value="P:nucleobase-containing compound metabolic process"/>
    <property type="evidence" value="ECO:0007669"/>
    <property type="project" value="InterPro"/>
</dbReference>
<dbReference type="InterPro" id="IPR051132">
    <property type="entry name" value="3-5_Exonuclease_domain"/>
</dbReference>
<feature type="compositionally biased region" description="Acidic residues" evidence="10">
    <location>
        <begin position="1156"/>
        <end position="1170"/>
    </location>
</feature>
<dbReference type="InterPro" id="IPR012337">
    <property type="entry name" value="RNaseH-like_sf"/>
</dbReference>
<name>A0AAV9Z4U8_9AGAR</name>
<evidence type="ECO:0000256" key="8">
    <source>
        <dbReference type="ARBA" id="ARBA00040531"/>
    </source>
</evidence>
<keyword evidence="6" id="KW-0460">Magnesium</keyword>
<keyword evidence="2" id="KW-0540">Nuclease</keyword>
<comment type="subcellular location">
    <subcellularLocation>
        <location evidence="1">Nucleus</location>
    </subcellularLocation>
</comment>
<evidence type="ECO:0000313" key="13">
    <source>
        <dbReference type="EMBL" id="KAK6971384.1"/>
    </source>
</evidence>
<dbReference type="EMBL" id="JAWWNJ010000213">
    <property type="protein sequence ID" value="KAK6971384.1"/>
    <property type="molecule type" value="Genomic_DNA"/>
</dbReference>
<dbReference type="PANTHER" id="PTHR13620:SF109">
    <property type="entry name" value="3'-5' EXONUCLEASE"/>
    <property type="match status" value="1"/>
</dbReference>
<feature type="compositionally biased region" description="Acidic residues" evidence="10">
    <location>
        <begin position="436"/>
        <end position="452"/>
    </location>
</feature>
<comment type="caution">
    <text evidence="13">The sequence shown here is derived from an EMBL/GenBank/DDBJ whole genome shotgun (WGS) entry which is preliminary data.</text>
</comment>
<reference evidence="13 14" key="1">
    <citation type="journal article" date="2024" name="J Genomics">
        <title>Draft genome sequencing and assembly of Favolaschia claudopus CIRM-BRFM 2984 isolated from oak limbs.</title>
        <authorList>
            <person name="Navarro D."/>
            <person name="Drula E."/>
            <person name="Chaduli D."/>
            <person name="Cazenave R."/>
            <person name="Ahrendt S."/>
            <person name="Wang J."/>
            <person name="Lipzen A."/>
            <person name="Daum C."/>
            <person name="Barry K."/>
            <person name="Grigoriev I.V."/>
            <person name="Favel A."/>
            <person name="Rosso M.N."/>
            <person name="Martin F."/>
        </authorList>
    </citation>
    <scope>NUCLEOTIDE SEQUENCE [LARGE SCALE GENOMIC DNA]</scope>
    <source>
        <strain evidence="13 14">CIRM-BRFM 2984</strain>
    </source>
</reference>
<evidence type="ECO:0000256" key="3">
    <source>
        <dbReference type="ARBA" id="ARBA00022723"/>
    </source>
</evidence>
<dbReference type="Gene3D" id="3.30.420.10">
    <property type="entry name" value="Ribonuclease H-like superfamily/Ribonuclease H"/>
    <property type="match status" value="1"/>
</dbReference>
<evidence type="ECO:0000256" key="4">
    <source>
        <dbReference type="ARBA" id="ARBA00022801"/>
    </source>
</evidence>
<evidence type="ECO:0000256" key="7">
    <source>
        <dbReference type="ARBA" id="ARBA00023242"/>
    </source>
</evidence>
<dbReference type="InterPro" id="IPR036397">
    <property type="entry name" value="RNaseH_sf"/>
</dbReference>
<dbReference type="PANTHER" id="PTHR13620">
    <property type="entry name" value="3-5 EXONUCLEASE"/>
    <property type="match status" value="1"/>
</dbReference>
<feature type="region of interest" description="Disordered" evidence="10">
    <location>
        <begin position="1680"/>
        <end position="1762"/>
    </location>
</feature>
<evidence type="ECO:0000259" key="12">
    <source>
        <dbReference type="Pfam" id="PF20499"/>
    </source>
</evidence>
<protein>
    <recommendedName>
        <fullName evidence="8">3'-5' exonuclease</fullName>
    </recommendedName>
    <alternativeName>
        <fullName evidence="9">Werner Syndrome-like exonuclease</fullName>
    </alternativeName>
</protein>
<dbReference type="Pfam" id="PF01612">
    <property type="entry name" value="DNA_pol_A_exo1"/>
    <property type="match status" value="1"/>
</dbReference>
<evidence type="ECO:0000256" key="1">
    <source>
        <dbReference type="ARBA" id="ARBA00004123"/>
    </source>
</evidence>
<feature type="compositionally biased region" description="Basic and acidic residues" evidence="10">
    <location>
        <begin position="453"/>
        <end position="467"/>
    </location>
</feature>
<dbReference type="InterPro" id="IPR046616">
    <property type="entry name" value="DUF6729"/>
</dbReference>
<keyword evidence="5" id="KW-0269">Exonuclease</keyword>
<feature type="compositionally biased region" description="Polar residues" evidence="10">
    <location>
        <begin position="1722"/>
        <end position="1746"/>
    </location>
</feature>
<dbReference type="SUPFAM" id="SSF53098">
    <property type="entry name" value="Ribonuclease H-like"/>
    <property type="match status" value="1"/>
</dbReference>
<keyword evidence="7" id="KW-0539">Nucleus</keyword>
<dbReference type="GO" id="GO:0005634">
    <property type="term" value="C:nucleus"/>
    <property type="evidence" value="ECO:0007669"/>
    <property type="project" value="UniProtKB-SubCell"/>
</dbReference>
<evidence type="ECO:0000313" key="14">
    <source>
        <dbReference type="Proteomes" id="UP001362999"/>
    </source>
</evidence>
<evidence type="ECO:0000259" key="11">
    <source>
        <dbReference type="Pfam" id="PF01612"/>
    </source>
</evidence>
<evidence type="ECO:0000256" key="9">
    <source>
        <dbReference type="ARBA" id="ARBA00042761"/>
    </source>
</evidence>
<evidence type="ECO:0000256" key="6">
    <source>
        <dbReference type="ARBA" id="ARBA00022842"/>
    </source>
</evidence>
<feature type="region of interest" description="Disordered" evidence="10">
    <location>
        <begin position="1127"/>
        <end position="1178"/>
    </location>
</feature>
<proteinExistence type="predicted"/>
<feature type="region of interest" description="Disordered" evidence="10">
    <location>
        <begin position="435"/>
        <end position="467"/>
    </location>
</feature>
<feature type="domain" description="DUF6729" evidence="12">
    <location>
        <begin position="512"/>
        <end position="679"/>
    </location>
</feature>
<organism evidence="13 14">
    <name type="scientific">Favolaschia claudopus</name>
    <dbReference type="NCBI Taxonomy" id="2862362"/>
    <lineage>
        <taxon>Eukaryota</taxon>
        <taxon>Fungi</taxon>
        <taxon>Dikarya</taxon>
        <taxon>Basidiomycota</taxon>
        <taxon>Agaricomycotina</taxon>
        <taxon>Agaricomycetes</taxon>
        <taxon>Agaricomycetidae</taxon>
        <taxon>Agaricales</taxon>
        <taxon>Marasmiineae</taxon>
        <taxon>Mycenaceae</taxon>
        <taxon>Favolaschia</taxon>
    </lineage>
</organism>
<keyword evidence="3" id="KW-0479">Metal-binding</keyword>
<dbReference type="Pfam" id="PF20499">
    <property type="entry name" value="DUF6729"/>
    <property type="match status" value="1"/>
</dbReference>
<keyword evidence="14" id="KW-1185">Reference proteome</keyword>
<dbReference type="InterPro" id="IPR002562">
    <property type="entry name" value="3'-5'_exonuclease_dom"/>
</dbReference>
<dbReference type="GO" id="GO:0003676">
    <property type="term" value="F:nucleic acid binding"/>
    <property type="evidence" value="ECO:0007669"/>
    <property type="project" value="InterPro"/>
</dbReference>
<accession>A0AAV9Z4U8</accession>
<sequence>MPLTVFPHLGSSESEQFDINVFDVRTKTLQRLTSTFNASVDSIGRGASVYKCPSRISCGTAPQRTSAAASLTTVSRDLDSLMEVDASQRLIDTFPRGLRPAVVHLIIDAVEAGEEEAGDVLPDLTTRRTAYFRLNPSKSPSSEATKPQSERVMLIGRPAEALLTLSKGPYLTIASAVFTDVPIVEQLACIPLHAHSTNMAQVEAGARVIGALRVASLDLLNRYPTLVNELQCDFPFPRSYEEEDTAESPSHKYTAALDGKRVFRAALVVSRRQTPQYLVSRTSTDMESVTYRGGPTGGHIITNLTWYTDESVNQWPNKRKKTAHTAKATLPTPARQNPWVLPAEAASTTQQTRSMDSADKYDEYFEFDHFTPEAEQEIARIEREALGEHSQIASTSASTLPPPSNTLLSAEQLKDASKKSGAHVFFSKRETFAYEADSDDEDMDSENEDDESEPRGARNKEKVVDGGKAEGHARVAIYILPRNHNLQPLVFQKQGTKLLRPRSFGKSTSPGSFWIHPPEPVLALEGQQFNPPSLYQPRVFLWLPHFFVSCLKCPKCHAALEKNGALRPRRIVDVDSCFYIVTWAYYCRDGCKSYFHGWSETFLRSLPEYLRLAFPAILSRKSGLSRNLLMMSRVGNQHKMGPSGLRAMLFEMHTHRYNGLMLQYLESAFERERERDLRVQSPRKSTQATLHNIGTATVIPAFGDFADPQRYAGFVPSISYLTAMLNKAIERDEADADQHTSCLAPDQTDLDDSFKIVKHIANEDGVPLFAALWTCMTSRFIRAQALTLTKSQEERIGPLMGIATSAKRYGLGEPLIAYSDDPVKDKGMLCAAFPSLGQNLTPMATAHGLKPSVLPPNVKVIQLESFQLIQDAFSSLVGPLDSDPSLHICVHRYQKLPASLVRFFISPRVFFVGSSIRGDFTRLKKQFTQLENQTINIIDLKHFAIQRALIGKKDSGSLDTLAEKFLGLFLSKDPSLRMSEDWERSVIAPDLINYAALDVFTSRLIFEKLSETAALERVEYNTPPGTRVALLAREGGEITAYGKISPVQTSSYAGVRITKSRVLVDIDSVIIPSAAAVLHVAASNTSAQSTTKAGALTLSHLRSLSDSPSSSFALVSPVSLLQFDQRELSEPTQHAPGTSSPPLPLDPALFHHTEPTDLDSNEAGQDEEFDDKLSDTEEQADERLRTQLLEAQAEAGIGLISSSMFWSLFSHTHIPDNHFEDGFDASPLGKGLWNMLNKIMTSPEDAEQCYTRIKKDIFHAFHMIPLPSSHGLRAVFLQTLRDHMMRWDPAIRARVDEKCRKVFKIDFDVMLLRNPRWIKKRTPRYVPPPSVLVPAIEHVFNIFGGALDAKSGEPLFNAVARQKANAVLDLAREGYLSDPAGVVLYEKIGVDKYGLELFSCRRGTNKLEGGPHSDIYRKFGAFHAAPRLTVNSLTDHRTHYNLQAMAKHEFGVNWEYHHDLALINRTSFLLNYLADIVPGVDSYADWLNADLYQRTTEKFGICEVPESFRTRLGMAPYDENAVERFKLNGNNDWLRRRQGVALPIVPPTTPEARKYYFANVGDFVVEASVSGKRKISHENFANRWNSTADGKTRFYVSADLLASFAKSWEKTNNARASQELISAKVDLARQTRQLFQETSNLPFPSSLLGTATASHPQEGVIEFEPENPSLPDSISTELAISRPQIPSPTTHAPPRETMGTSCREKSSSISVPAASRVLIPPSVSTSHDNTQLGSSQSVPLYDSSSLEADESTECNLSRPGWHLPRVQVKKLRNPTRS</sequence>
<gene>
    <name evidence="13" type="ORF">R3P38DRAFT_3242482</name>
</gene>
<evidence type="ECO:0000256" key="10">
    <source>
        <dbReference type="SAM" id="MobiDB-lite"/>
    </source>
</evidence>
<keyword evidence="4" id="KW-0378">Hydrolase</keyword>
<dbReference type="GO" id="GO:0046872">
    <property type="term" value="F:metal ion binding"/>
    <property type="evidence" value="ECO:0007669"/>
    <property type="project" value="UniProtKB-KW"/>
</dbReference>
<dbReference type="GO" id="GO:0008408">
    <property type="term" value="F:3'-5' exonuclease activity"/>
    <property type="evidence" value="ECO:0007669"/>
    <property type="project" value="InterPro"/>
</dbReference>
<evidence type="ECO:0000256" key="5">
    <source>
        <dbReference type="ARBA" id="ARBA00022839"/>
    </source>
</evidence>
<feature type="domain" description="3'-5' exonuclease" evidence="11">
    <location>
        <begin position="899"/>
        <end position="1011"/>
    </location>
</feature>